<dbReference type="InterPro" id="IPR038532">
    <property type="entry name" value="NDUFS4-like_sf"/>
</dbReference>
<evidence type="ECO:0000313" key="8">
    <source>
        <dbReference type="Proteomes" id="UP001526430"/>
    </source>
</evidence>
<dbReference type="PANTHER" id="PTHR12219:SF8">
    <property type="entry name" value="NADH DEHYDROGENASE [UBIQUINONE] IRON-SULFUR PROTEIN 4, MITOCHONDRIAL"/>
    <property type="match status" value="1"/>
</dbReference>
<reference evidence="7 8" key="1">
    <citation type="submission" date="2022-10" db="EMBL/GenBank/DDBJ databases">
        <title>Roseococcus glaciei nov., sp. nov., isolated from glacier.</title>
        <authorList>
            <person name="Liu Q."/>
            <person name="Xin Y.-H."/>
        </authorList>
    </citation>
    <scope>NUCLEOTIDE SEQUENCE [LARGE SCALE GENOMIC DNA]</scope>
    <source>
        <strain evidence="7 8">MDT2-1-1</strain>
    </source>
</reference>
<keyword evidence="6" id="KW-0472">Membrane</keyword>
<dbReference type="RefSeq" id="WP_301588149.1">
    <property type="nucleotide sequence ID" value="NZ_JAPFQI010000001.1"/>
</dbReference>
<dbReference type="PANTHER" id="PTHR12219">
    <property type="entry name" value="NADH-UBIQUINONE OXIDOREDUCTASE"/>
    <property type="match status" value="1"/>
</dbReference>
<dbReference type="EMBL" id="JAPFQI010000001">
    <property type="protein sequence ID" value="MCW8084524.1"/>
    <property type="molecule type" value="Genomic_DNA"/>
</dbReference>
<evidence type="ECO:0000256" key="4">
    <source>
        <dbReference type="ARBA" id="ARBA00022946"/>
    </source>
</evidence>
<gene>
    <name evidence="7" type="ORF">OF850_02695</name>
</gene>
<keyword evidence="3" id="KW-0679">Respiratory chain</keyword>
<proteinExistence type="predicted"/>
<evidence type="ECO:0000256" key="5">
    <source>
        <dbReference type="ARBA" id="ARBA00022982"/>
    </source>
</evidence>
<evidence type="ECO:0000313" key="7">
    <source>
        <dbReference type="EMBL" id="MCW8084524.1"/>
    </source>
</evidence>
<keyword evidence="8" id="KW-1185">Reference proteome</keyword>
<organism evidence="7 8">
    <name type="scientific">Sabulicella glaciei</name>
    <dbReference type="NCBI Taxonomy" id="2984948"/>
    <lineage>
        <taxon>Bacteria</taxon>
        <taxon>Pseudomonadati</taxon>
        <taxon>Pseudomonadota</taxon>
        <taxon>Alphaproteobacteria</taxon>
        <taxon>Acetobacterales</taxon>
        <taxon>Acetobacteraceae</taxon>
        <taxon>Sabulicella</taxon>
    </lineage>
</organism>
<dbReference type="Proteomes" id="UP001526430">
    <property type="component" value="Unassembled WGS sequence"/>
</dbReference>
<evidence type="ECO:0000256" key="1">
    <source>
        <dbReference type="ARBA" id="ARBA00004370"/>
    </source>
</evidence>
<comment type="subcellular location">
    <subcellularLocation>
        <location evidence="1">Membrane</location>
    </subcellularLocation>
</comment>
<evidence type="ECO:0000256" key="3">
    <source>
        <dbReference type="ARBA" id="ARBA00022660"/>
    </source>
</evidence>
<name>A0ABT3NQU9_9PROT</name>
<evidence type="ECO:0000256" key="6">
    <source>
        <dbReference type="ARBA" id="ARBA00023136"/>
    </source>
</evidence>
<accession>A0ABT3NQU9</accession>
<evidence type="ECO:0000256" key="2">
    <source>
        <dbReference type="ARBA" id="ARBA00022448"/>
    </source>
</evidence>
<sequence length="107" mass="11942">MTEIAPLARIFMPPRPATQSGKGRSGEWVLRFAPTEKLRLDPLMGWAGSGDTMKQVYLTFPTKEAAVAYCEARGISYEVEPVPAPAPIKPKVYADNFRYGRAENWSH</sequence>
<dbReference type="InterPro" id="IPR006885">
    <property type="entry name" value="NADH_UbQ_FeS_4_mit-like"/>
</dbReference>
<protein>
    <submittedName>
        <fullName evidence="7">ETC complex I subunit</fullName>
    </submittedName>
</protein>
<keyword evidence="2" id="KW-0813">Transport</keyword>
<comment type="caution">
    <text evidence="7">The sequence shown here is derived from an EMBL/GenBank/DDBJ whole genome shotgun (WGS) entry which is preliminary data.</text>
</comment>
<dbReference type="Gene3D" id="3.30.160.190">
    <property type="entry name" value="atu1810 like domain"/>
    <property type="match status" value="1"/>
</dbReference>
<dbReference type="Pfam" id="PF04800">
    <property type="entry name" value="NDUS4"/>
    <property type="match status" value="1"/>
</dbReference>
<keyword evidence="5" id="KW-0249">Electron transport</keyword>
<keyword evidence="4" id="KW-0809">Transit peptide</keyword>